<gene>
    <name evidence="5" type="ORF">B296_00012017</name>
</gene>
<evidence type="ECO:0000256" key="3">
    <source>
        <dbReference type="SAM" id="Phobius"/>
    </source>
</evidence>
<comment type="caution">
    <text evidence="5">The sequence shown here is derived from an EMBL/GenBank/DDBJ whole genome shotgun (WGS) entry which is preliminary data.</text>
</comment>
<dbReference type="PANTHER" id="PTHR17972:SF0">
    <property type="entry name" value="NUCLEOLAR PROTEIN 6"/>
    <property type="match status" value="1"/>
</dbReference>
<keyword evidence="3" id="KW-1133">Transmembrane helix</keyword>
<dbReference type="GO" id="GO:0006409">
    <property type="term" value="P:tRNA export from nucleus"/>
    <property type="evidence" value="ECO:0007669"/>
    <property type="project" value="TreeGrafter"/>
</dbReference>
<proteinExistence type="inferred from homology"/>
<accession>A0A427APH3</accession>
<dbReference type="EMBL" id="AMZH03001754">
    <property type="protein sequence ID" value="RRT78130.1"/>
    <property type="molecule type" value="Genomic_DNA"/>
</dbReference>
<dbReference type="AlphaFoldDB" id="A0A427APH3"/>
<sequence>MGRRTGWGSGRLVARPRGPDQTPGKSGANYQRSGLSEAAHFVLMFSGGGVSPGSLSKLQYHPWVWEGLTGVERYCDIDDPPSSAKCCGCSTASRESAQWEREITSEPLGATPRASLLYLYVVDQSSLDLIILLTFSVNLFNIVGSTDNCSCCRLRVASALLSCDSLSLSSFRKPHPRRSRHLEDEVVVEMDSLDFKVGELLKEIVLDDSAIEILDRAVSSVVDAIESIPEQLVSADAAPKFVADLGVPTDKKVSFTFKSPESIQVGGSYSIRSVAKPDINVDLLVRMPKECFHEKDYLNHRYHAKRLLYLRVVEKSLTTCPVIRKIGWSSFQNEARKPVLIVFPALSYYSFLSSATSNLMGKSLCLQPRGQCNISKEVCGFYSCLFSVFCLNLLFFWSLLESTLPCLVFQLQDEVSWTLSSIDKCRGGGFEEVFLTKVDFAAKFDSCLR</sequence>
<dbReference type="InterPro" id="IPR035082">
    <property type="entry name" value="Nrap_D1"/>
</dbReference>
<feature type="region of interest" description="Disordered" evidence="2">
    <location>
        <begin position="1"/>
        <end position="30"/>
    </location>
</feature>
<dbReference type="Pfam" id="PF03813">
    <property type="entry name" value="Nrap"/>
    <property type="match status" value="1"/>
</dbReference>
<dbReference type="PANTHER" id="PTHR17972">
    <property type="entry name" value="NUCLEOLAR RNA-ASSOCIATED PROTEIN"/>
    <property type="match status" value="1"/>
</dbReference>
<evidence type="ECO:0000259" key="4">
    <source>
        <dbReference type="Pfam" id="PF03813"/>
    </source>
</evidence>
<dbReference type="GO" id="GO:0032040">
    <property type="term" value="C:small-subunit processome"/>
    <property type="evidence" value="ECO:0007669"/>
    <property type="project" value="TreeGrafter"/>
</dbReference>
<keyword evidence="1" id="KW-0539">Nucleus</keyword>
<keyword evidence="3" id="KW-0812">Transmembrane</keyword>
<dbReference type="Proteomes" id="UP000287651">
    <property type="component" value="Unassembled WGS sequence"/>
</dbReference>
<feature type="transmembrane region" description="Helical" evidence="3">
    <location>
        <begin position="339"/>
        <end position="359"/>
    </location>
</feature>
<dbReference type="InterPro" id="IPR005554">
    <property type="entry name" value="NOL6/Upt22"/>
</dbReference>
<evidence type="ECO:0000313" key="6">
    <source>
        <dbReference type="Proteomes" id="UP000287651"/>
    </source>
</evidence>
<keyword evidence="1" id="KW-0694">RNA-binding</keyword>
<evidence type="ECO:0000313" key="5">
    <source>
        <dbReference type="EMBL" id="RRT78130.1"/>
    </source>
</evidence>
<comment type="subcellular location">
    <subcellularLocation>
        <location evidence="1">Nucleus</location>
        <location evidence="1">Nucleolus</location>
    </subcellularLocation>
</comment>
<evidence type="ECO:0000256" key="2">
    <source>
        <dbReference type="SAM" id="MobiDB-lite"/>
    </source>
</evidence>
<feature type="domain" description="Nrap protein" evidence="4">
    <location>
        <begin position="281"/>
        <end position="345"/>
    </location>
</feature>
<dbReference type="GO" id="GO:0003723">
    <property type="term" value="F:RNA binding"/>
    <property type="evidence" value="ECO:0007669"/>
    <property type="project" value="UniProtKB-KW"/>
</dbReference>
<evidence type="ECO:0000256" key="1">
    <source>
        <dbReference type="RuleBase" id="RU364032"/>
    </source>
</evidence>
<dbReference type="GO" id="GO:0034456">
    <property type="term" value="C:UTP-C complex"/>
    <property type="evidence" value="ECO:0007669"/>
    <property type="project" value="TreeGrafter"/>
</dbReference>
<organism evidence="5 6">
    <name type="scientific">Ensete ventricosum</name>
    <name type="common">Abyssinian banana</name>
    <name type="synonym">Musa ensete</name>
    <dbReference type="NCBI Taxonomy" id="4639"/>
    <lineage>
        <taxon>Eukaryota</taxon>
        <taxon>Viridiplantae</taxon>
        <taxon>Streptophyta</taxon>
        <taxon>Embryophyta</taxon>
        <taxon>Tracheophyta</taxon>
        <taxon>Spermatophyta</taxon>
        <taxon>Magnoliopsida</taxon>
        <taxon>Liliopsida</taxon>
        <taxon>Zingiberales</taxon>
        <taxon>Musaceae</taxon>
        <taxon>Ensete</taxon>
    </lineage>
</organism>
<reference evidence="5 6" key="1">
    <citation type="journal article" date="2014" name="Agronomy (Basel)">
        <title>A Draft Genome Sequence for Ensete ventricosum, the Drought-Tolerant Tree Against Hunger.</title>
        <authorList>
            <person name="Harrison J."/>
            <person name="Moore K.A."/>
            <person name="Paszkiewicz K."/>
            <person name="Jones T."/>
            <person name="Grant M."/>
            <person name="Ambacheew D."/>
            <person name="Muzemil S."/>
            <person name="Studholme D.J."/>
        </authorList>
    </citation>
    <scope>NUCLEOTIDE SEQUENCE [LARGE SCALE GENOMIC DNA]</scope>
</reference>
<comment type="similarity">
    <text evidence="1">Belongs to the NRAP family.</text>
</comment>
<dbReference type="GO" id="GO:0032545">
    <property type="term" value="C:CURI complex"/>
    <property type="evidence" value="ECO:0007669"/>
    <property type="project" value="TreeGrafter"/>
</dbReference>
<dbReference type="GO" id="GO:0006364">
    <property type="term" value="P:rRNA processing"/>
    <property type="evidence" value="ECO:0007669"/>
    <property type="project" value="TreeGrafter"/>
</dbReference>
<keyword evidence="3" id="KW-0472">Membrane</keyword>
<protein>
    <recommendedName>
        <fullName evidence="4">Nrap protein domain-containing protein</fullName>
    </recommendedName>
</protein>
<name>A0A427APH3_ENSVE</name>
<feature type="transmembrane region" description="Helical" evidence="3">
    <location>
        <begin position="380"/>
        <end position="400"/>
    </location>
</feature>